<dbReference type="GO" id="GO:0005524">
    <property type="term" value="F:ATP binding"/>
    <property type="evidence" value="ECO:0007669"/>
    <property type="project" value="InterPro"/>
</dbReference>
<dbReference type="GO" id="GO:0016887">
    <property type="term" value="F:ATP hydrolysis activity"/>
    <property type="evidence" value="ECO:0007669"/>
    <property type="project" value="InterPro"/>
</dbReference>
<dbReference type="PANTHER" id="PTHR37291">
    <property type="entry name" value="5-METHYLCYTOSINE-SPECIFIC RESTRICTION ENZYME B"/>
    <property type="match status" value="1"/>
</dbReference>
<dbReference type="SMART" id="SM00382">
    <property type="entry name" value="AAA"/>
    <property type="match status" value="1"/>
</dbReference>
<dbReference type="GeneID" id="66354475"/>
<organism evidence="2">
    <name type="scientific">Clostridioides difficile</name>
    <name type="common">Peptoclostridium difficile</name>
    <dbReference type="NCBI Taxonomy" id="1496"/>
    <lineage>
        <taxon>Bacteria</taxon>
        <taxon>Bacillati</taxon>
        <taxon>Bacillota</taxon>
        <taxon>Clostridia</taxon>
        <taxon>Peptostreptococcales</taxon>
        <taxon>Peptostreptococcaceae</taxon>
        <taxon>Clostridioides</taxon>
    </lineage>
</organism>
<dbReference type="Pfam" id="PF07728">
    <property type="entry name" value="AAA_5"/>
    <property type="match status" value="1"/>
</dbReference>
<sequence length="644" mass="75919">MSENIRGTEYWLMEEFFYQETDTPQIFREESIIALGFDIKINLKKVFSMGKKSEKYINENCNDKDFIKKFMSIKKGDYFLYKAYQNIEEKVKCNVSIGIVEEDFENGYELSHILGHTLPVKWMHNFDTVSNCKVYTSEFYKLNNNDISSYLEIIKSQDKKLLRKRIEESENNKWYLKNYYYKNVDKCVDDEELFIQPINLEQLESLKNIKTDDYILLYNSEKVICENDHTMKSLFGVCQVMEGFDKEKVSALEGGYFFPVRWIEYEKENIDGNAWVIFENNSIVEKYVKRFTNKMPLNTILYGPPGTGKTYNTKQMVYNLVSETSLRNRYYTGYLDYKNNVEFCTFHQSYGYEEFIEGLKSDGEGNFKPEDGILKDISIEACYNALKFEKKMSFELEKDSLTLETIKDRKKKLVLENIEYSESFNFEESENYVLIIDEINRGNVSKIFGELITLLEDDKRLTKSNQTIVKLPYSKEKFSLPPNLYIVGTMNTSDKSIALLDIALRRRFNFEEIMPDYDLLSIVDGIDIRKMLYTINKRIEFLYDRDHVIGQAYLLAVENINDIVVVFRSKIIPLLQEYFYYDSEKVGLILGGIGRNEKDKYIVYKEKLIASELFKNNNASIMESKVNYCIKQNISSEELKNIYE</sequence>
<evidence type="ECO:0000313" key="3">
    <source>
        <dbReference type="EMBL" id="CDS88327.1"/>
    </source>
</evidence>
<dbReference type="InterPro" id="IPR011704">
    <property type="entry name" value="ATPase_dyneun-rel_AAA"/>
</dbReference>
<dbReference type="RefSeq" id="WP_003434070.1">
    <property type="nucleotide sequence ID" value="NZ_BBYB01000096.1"/>
</dbReference>
<evidence type="ECO:0000259" key="1">
    <source>
        <dbReference type="SMART" id="SM00382"/>
    </source>
</evidence>
<dbReference type="KEGG" id="pdf:CD630DERM_20940"/>
<dbReference type="REBASE" id="99594">
    <property type="entry name" value="Pdi630McrBCP"/>
</dbReference>
<dbReference type="EMBL" id="LK932406">
    <property type="protein sequence ID" value="CDS88327.1"/>
    <property type="molecule type" value="Genomic_DNA"/>
</dbReference>
<protein>
    <submittedName>
        <fullName evidence="3">ATPase family protein</fullName>
    </submittedName>
    <submittedName>
        <fullName evidence="2">Putative restriction enzyme</fullName>
    </submittedName>
</protein>
<dbReference type="AlphaFoldDB" id="A0A031WIP1"/>
<name>A0A031WIP1_CLODI</name>
<dbReference type="Gene3D" id="3.40.50.300">
    <property type="entry name" value="P-loop containing nucleotide triphosphate hydrolases"/>
    <property type="match status" value="1"/>
</dbReference>
<dbReference type="REBASE" id="89921">
    <property type="entry name" value="Pdi6601McrBCP"/>
</dbReference>
<proteinExistence type="predicted"/>
<dbReference type="InterPro" id="IPR027417">
    <property type="entry name" value="P-loop_NTPase"/>
</dbReference>
<dbReference type="InterPro" id="IPR003593">
    <property type="entry name" value="AAA+_ATPase"/>
</dbReference>
<gene>
    <name evidence="2" type="ORF">BN1096_670010</name>
    <name evidence="3" type="ORF">BN1097_670011</name>
</gene>
<feature type="domain" description="AAA+ ATPase" evidence="1">
    <location>
        <begin position="295"/>
        <end position="518"/>
    </location>
</feature>
<dbReference type="PANTHER" id="PTHR37291:SF1">
    <property type="entry name" value="TYPE IV METHYL-DIRECTED RESTRICTION ENZYME ECOKMCRB SUBUNIT"/>
    <property type="match status" value="1"/>
</dbReference>
<accession>A0A031WIP1</accession>
<dbReference type="InterPro" id="IPR052934">
    <property type="entry name" value="Methyl-DNA_Rec/Restrict_Enz"/>
</dbReference>
<dbReference type="SUPFAM" id="SSF52540">
    <property type="entry name" value="P-loop containing nucleoside triphosphate hydrolases"/>
    <property type="match status" value="1"/>
</dbReference>
<dbReference type="REBASE" id="89912">
    <property type="entry name" value="Pdi6602McrBCP"/>
</dbReference>
<evidence type="ECO:0000313" key="2">
    <source>
        <dbReference type="EMBL" id="CDS88206.1"/>
    </source>
</evidence>
<dbReference type="EMBL" id="LK932521">
    <property type="protein sequence ID" value="CDS88206.1"/>
    <property type="molecule type" value="Genomic_DNA"/>
</dbReference>
<reference evidence="2" key="1">
    <citation type="submission" date="2014-07" db="EMBL/GenBank/DDBJ databases">
        <authorList>
            <person name="Monot Marc"/>
        </authorList>
    </citation>
    <scope>NUCLEOTIDE SEQUENCE</scope>
    <source>
        <strain evidence="3">7032994</strain>
    </source>
</reference>